<evidence type="ECO:0000256" key="3">
    <source>
        <dbReference type="ARBA" id="ARBA00022723"/>
    </source>
</evidence>
<dbReference type="EC" id="3.6.1.73" evidence="9"/>
<evidence type="ECO:0000259" key="12">
    <source>
        <dbReference type="Pfam" id="PF01931"/>
    </source>
</evidence>
<comment type="cofactor">
    <cofactor evidence="1">
        <name>Mn(2+)</name>
        <dbReference type="ChEBI" id="CHEBI:29035"/>
    </cofactor>
</comment>
<sequence length="108" mass="12111">MAWMCCYDPSSKKRSFSRTSMFPLPPLMSHLVRSGMELGDADDVVTNRVNSKQGGGTVGVLTNNLVTRSLYYEQAVVLALVSYINIEVYNTTFEDVKGHEKFKSPQQK</sequence>
<evidence type="ECO:0000313" key="14">
    <source>
        <dbReference type="Proteomes" id="UP001165082"/>
    </source>
</evidence>
<keyword evidence="6" id="KW-0460">Magnesium</keyword>
<evidence type="ECO:0000256" key="4">
    <source>
        <dbReference type="ARBA" id="ARBA00022741"/>
    </source>
</evidence>
<dbReference type="Pfam" id="PF01931">
    <property type="entry name" value="NTPase_I-T"/>
    <property type="match status" value="1"/>
</dbReference>
<gene>
    <name evidence="13" type="ORF">TrRE_jg6245</name>
</gene>
<evidence type="ECO:0000256" key="1">
    <source>
        <dbReference type="ARBA" id="ARBA00001936"/>
    </source>
</evidence>
<evidence type="ECO:0000256" key="2">
    <source>
        <dbReference type="ARBA" id="ARBA00001946"/>
    </source>
</evidence>
<reference evidence="13" key="1">
    <citation type="submission" date="2022-07" db="EMBL/GenBank/DDBJ databases">
        <title>Genome analysis of Parmales, a sister group of diatoms, reveals the evolutionary specialization of diatoms from phago-mixotrophs to photoautotrophs.</title>
        <authorList>
            <person name="Ban H."/>
            <person name="Sato S."/>
            <person name="Yoshikawa S."/>
            <person name="Kazumasa Y."/>
            <person name="Nakamura Y."/>
            <person name="Ichinomiya M."/>
            <person name="Saitoh K."/>
            <person name="Sato N."/>
            <person name="Blanc-Mathieu R."/>
            <person name="Endo H."/>
            <person name="Kuwata A."/>
            <person name="Ogata H."/>
        </authorList>
    </citation>
    <scope>NUCLEOTIDE SEQUENCE</scope>
</reference>
<dbReference type="PANTHER" id="PTHR34699:SF2">
    <property type="entry name" value="NON-CANONICAL PURINE NTP PHOSPHATASE_PRRC1 DOMAIN-CONTAINING PROTEIN"/>
    <property type="match status" value="1"/>
</dbReference>
<accession>A0A9W7CC57</accession>
<evidence type="ECO:0000256" key="6">
    <source>
        <dbReference type="ARBA" id="ARBA00022842"/>
    </source>
</evidence>
<name>A0A9W7CC57_9STRA</name>
<evidence type="ECO:0000256" key="11">
    <source>
        <dbReference type="ARBA" id="ARBA00048781"/>
    </source>
</evidence>
<evidence type="ECO:0000256" key="10">
    <source>
        <dbReference type="ARBA" id="ARBA00048174"/>
    </source>
</evidence>
<dbReference type="GO" id="GO:0009117">
    <property type="term" value="P:nucleotide metabolic process"/>
    <property type="evidence" value="ECO:0007669"/>
    <property type="project" value="UniProtKB-KW"/>
</dbReference>
<dbReference type="GO" id="GO:0006772">
    <property type="term" value="P:thiamine metabolic process"/>
    <property type="evidence" value="ECO:0007669"/>
    <property type="project" value="TreeGrafter"/>
</dbReference>
<evidence type="ECO:0000313" key="13">
    <source>
        <dbReference type="EMBL" id="GMI03045.1"/>
    </source>
</evidence>
<evidence type="ECO:0000256" key="8">
    <source>
        <dbReference type="ARBA" id="ARBA00023211"/>
    </source>
</evidence>
<comment type="catalytic activity">
    <reaction evidence="11">
        <text>XTP + H2O = XDP + phosphate + H(+)</text>
        <dbReference type="Rhea" id="RHEA:28406"/>
        <dbReference type="ChEBI" id="CHEBI:15377"/>
        <dbReference type="ChEBI" id="CHEBI:15378"/>
        <dbReference type="ChEBI" id="CHEBI:43474"/>
        <dbReference type="ChEBI" id="CHEBI:59884"/>
        <dbReference type="ChEBI" id="CHEBI:61314"/>
        <dbReference type="EC" id="3.6.1.73"/>
    </reaction>
</comment>
<dbReference type="OrthoDB" id="300709at2759"/>
<evidence type="ECO:0000256" key="9">
    <source>
        <dbReference type="ARBA" id="ARBA00038901"/>
    </source>
</evidence>
<keyword evidence="4" id="KW-0547">Nucleotide-binding</keyword>
<dbReference type="EMBL" id="BRXZ01000015">
    <property type="protein sequence ID" value="GMI03045.1"/>
    <property type="molecule type" value="Genomic_DNA"/>
</dbReference>
<comment type="catalytic activity">
    <reaction evidence="10">
        <text>ITP + H2O = IDP + phosphate + H(+)</text>
        <dbReference type="Rhea" id="RHEA:28330"/>
        <dbReference type="ChEBI" id="CHEBI:15377"/>
        <dbReference type="ChEBI" id="CHEBI:15378"/>
        <dbReference type="ChEBI" id="CHEBI:43474"/>
        <dbReference type="ChEBI" id="CHEBI:58280"/>
        <dbReference type="ChEBI" id="CHEBI:61402"/>
        <dbReference type="EC" id="3.6.1.73"/>
    </reaction>
</comment>
<dbReference type="InterPro" id="IPR029001">
    <property type="entry name" value="ITPase-like_fam"/>
</dbReference>
<dbReference type="PANTHER" id="PTHR34699">
    <property type="match status" value="1"/>
</dbReference>
<dbReference type="GO" id="GO:0103023">
    <property type="term" value="F:ITPase activity"/>
    <property type="evidence" value="ECO:0007669"/>
    <property type="project" value="UniProtKB-EC"/>
</dbReference>
<dbReference type="GO" id="GO:0000166">
    <property type="term" value="F:nucleotide binding"/>
    <property type="evidence" value="ECO:0007669"/>
    <property type="project" value="UniProtKB-KW"/>
</dbReference>
<dbReference type="InterPro" id="IPR026533">
    <property type="entry name" value="NTPase/PRRC1"/>
</dbReference>
<keyword evidence="8" id="KW-0464">Manganese</keyword>
<feature type="domain" description="Non-canonical purine NTP phosphatase/PRRC1" evidence="12">
    <location>
        <begin position="2"/>
        <end position="83"/>
    </location>
</feature>
<dbReference type="InterPro" id="IPR050299">
    <property type="entry name" value="YjjX_NTPase"/>
</dbReference>
<dbReference type="GO" id="GO:0046872">
    <property type="term" value="F:metal ion binding"/>
    <property type="evidence" value="ECO:0007669"/>
    <property type="project" value="UniProtKB-KW"/>
</dbReference>
<comment type="caution">
    <text evidence="13">The sequence shown here is derived from an EMBL/GenBank/DDBJ whole genome shotgun (WGS) entry which is preliminary data.</text>
</comment>
<proteinExistence type="predicted"/>
<organism evidence="13 14">
    <name type="scientific">Triparma retinervis</name>
    <dbReference type="NCBI Taxonomy" id="2557542"/>
    <lineage>
        <taxon>Eukaryota</taxon>
        <taxon>Sar</taxon>
        <taxon>Stramenopiles</taxon>
        <taxon>Ochrophyta</taxon>
        <taxon>Bolidophyceae</taxon>
        <taxon>Parmales</taxon>
        <taxon>Triparmaceae</taxon>
        <taxon>Triparma</taxon>
    </lineage>
</organism>
<keyword evidence="7" id="KW-0546">Nucleotide metabolism</keyword>
<evidence type="ECO:0000256" key="5">
    <source>
        <dbReference type="ARBA" id="ARBA00022801"/>
    </source>
</evidence>
<evidence type="ECO:0000256" key="7">
    <source>
        <dbReference type="ARBA" id="ARBA00023080"/>
    </source>
</evidence>
<dbReference type="AlphaFoldDB" id="A0A9W7CC57"/>
<keyword evidence="5" id="KW-0378">Hydrolase</keyword>
<dbReference type="Proteomes" id="UP001165082">
    <property type="component" value="Unassembled WGS sequence"/>
</dbReference>
<protein>
    <recommendedName>
        <fullName evidence="9">inosine/xanthosine triphosphatase</fullName>
        <ecNumber evidence="9">3.6.1.73</ecNumber>
    </recommendedName>
</protein>
<keyword evidence="14" id="KW-1185">Reference proteome</keyword>
<comment type="cofactor">
    <cofactor evidence="2">
        <name>Mg(2+)</name>
        <dbReference type="ChEBI" id="CHEBI:18420"/>
    </cofactor>
</comment>
<keyword evidence="3" id="KW-0479">Metal-binding</keyword>
<dbReference type="Gene3D" id="3.90.950.10">
    <property type="match status" value="1"/>
</dbReference>
<dbReference type="SUPFAM" id="SSF52972">
    <property type="entry name" value="ITPase-like"/>
    <property type="match status" value="1"/>
</dbReference>